<keyword evidence="6 11" id="KW-0378">Hydrolase</keyword>
<dbReference type="SUPFAM" id="SSF56219">
    <property type="entry name" value="DNase I-like"/>
    <property type="match status" value="1"/>
</dbReference>
<dbReference type="CDD" id="cd09083">
    <property type="entry name" value="EEP-1"/>
    <property type="match status" value="1"/>
</dbReference>
<dbReference type="Proteomes" id="UP000746584">
    <property type="component" value="Unassembled WGS sequence"/>
</dbReference>
<dbReference type="EMBL" id="BMOI01000006">
    <property type="protein sequence ID" value="GGK99208.1"/>
    <property type="molecule type" value="Genomic_DNA"/>
</dbReference>
<comment type="cofactor">
    <cofactor evidence="2">
        <name>Mg(2+)</name>
        <dbReference type="ChEBI" id="CHEBI:18420"/>
    </cofactor>
</comment>
<evidence type="ECO:0000256" key="5">
    <source>
        <dbReference type="ARBA" id="ARBA00022763"/>
    </source>
</evidence>
<keyword evidence="10" id="KW-0255">Endonuclease</keyword>
<evidence type="ECO:0000256" key="7">
    <source>
        <dbReference type="ARBA" id="ARBA00022842"/>
    </source>
</evidence>
<evidence type="ECO:0000256" key="4">
    <source>
        <dbReference type="ARBA" id="ARBA00022723"/>
    </source>
</evidence>
<dbReference type="GO" id="GO:0046872">
    <property type="term" value="F:metal ion binding"/>
    <property type="evidence" value="ECO:0007669"/>
    <property type="project" value="UniProtKB-KW"/>
</dbReference>
<comment type="caution">
    <text evidence="10">The sequence shown here is derived from an EMBL/GenBank/DDBJ whole genome shotgun (WGS) entry which is preliminary data.</text>
</comment>
<sequence length="260" mass="28343">MNNAVRPITLMTYNVKNPDPAHDWPGRLPVLLDVVRRHDPDLLCVQEAFDHQMDDLRAGLPDHGDVGQGREGGTAGEHAAVFFRRSRLRPVDQGSFWMSDTPDEPVSNTWGSAYPRIANHVRFVDVDGDAFTLLTTHLDHEEGAHGDEVRAKSAALIVERLAATDGPVLVAGDCNEPAGAGAASRVLAEAGFEDAWTVAGDPDDRTATFNDWAPPVSSGERIDWVFARGVRGVDRVVIDHDGPETWFASDHFPVIASIRV</sequence>
<dbReference type="PANTHER" id="PTHR15822">
    <property type="entry name" value="TRAF AND TNF RECEPTOR-ASSOCIATED PROTEIN"/>
    <property type="match status" value="1"/>
</dbReference>
<accession>A0A8H9G9L4</accession>
<evidence type="ECO:0000313" key="10">
    <source>
        <dbReference type="EMBL" id="GGK99208.1"/>
    </source>
</evidence>
<comment type="cofactor">
    <cofactor evidence="1">
        <name>Mn(2+)</name>
        <dbReference type="ChEBI" id="CHEBI:29035"/>
    </cofactor>
</comment>
<organism evidence="10 12">
    <name type="scientific">Curtobacterium luteum</name>
    <dbReference type="NCBI Taxonomy" id="33881"/>
    <lineage>
        <taxon>Bacteria</taxon>
        <taxon>Bacillati</taxon>
        <taxon>Actinomycetota</taxon>
        <taxon>Actinomycetes</taxon>
        <taxon>Micrococcales</taxon>
        <taxon>Microbacteriaceae</taxon>
        <taxon>Curtobacterium</taxon>
    </lineage>
</organism>
<feature type="domain" description="Endonuclease/exonuclease/phosphatase" evidence="9">
    <location>
        <begin position="11"/>
        <end position="251"/>
    </location>
</feature>
<keyword evidence="8" id="KW-0234">DNA repair</keyword>
<evidence type="ECO:0000313" key="13">
    <source>
        <dbReference type="Proteomes" id="UP000746584"/>
    </source>
</evidence>
<keyword evidence="7" id="KW-0460">Magnesium</keyword>
<dbReference type="EMBL" id="JAFBCG010000001">
    <property type="protein sequence ID" value="MBM7803619.1"/>
    <property type="molecule type" value="Genomic_DNA"/>
</dbReference>
<evidence type="ECO:0000256" key="1">
    <source>
        <dbReference type="ARBA" id="ARBA00001936"/>
    </source>
</evidence>
<keyword evidence="3" id="KW-0540">Nuclease</keyword>
<gene>
    <name evidence="10" type="ORF">GCM10009769_16650</name>
    <name evidence="11" type="ORF">JOE58_002870</name>
</gene>
<keyword evidence="13" id="KW-1185">Reference proteome</keyword>
<dbReference type="InterPro" id="IPR036691">
    <property type="entry name" value="Endo/exonu/phosph_ase_sf"/>
</dbReference>
<dbReference type="GO" id="GO:0004519">
    <property type="term" value="F:endonuclease activity"/>
    <property type="evidence" value="ECO:0007669"/>
    <property type="project" value="UniProtKB-KW"/>
</dbReference>
<dbReference type="Gene3D" id="3.60.10.10">
    <property type="entry name" value="Endonuclease/exonuclease/phosphatase"/>
    <property type="match status" value="1"/>
</dbReference>
<proteinExistence type="predicted"/>
<keyword evidence="4" id="KW-0479">Metal-binding</keyword>
<dbReference type="PANTHER" id="PTHR15822:SF4">
    <property type="entry name" value="TYROSYL-DNA PHOSPHODIESTERASE 2"/>
    <property type="match status" value="1"/>
</dbReference>
<dbReference type="GO" id="GO:0016787">
    <property type="term" value="F:hydrolase activity"/>
    <property type="evidence" value="ECO:0007669"/>
    <property type="project" value="UniProtKB-KW"/>
</dbReference>
<name>A0A8H9G9L4_9MICO</name>
<evidence type="ECO:0000256" key="8">
    <source>
        <dbReference type="ARBA" id="ARBA00023204"/>
    </source>
</evidence>
<reference evidence="10" key="2">
    <citation type="submission" date="2020-09" db="EMBL/GenBank/DDBJ databases">
        <authorList>
            <person name="Sun Q."/>
            <person name="Ohkuma M."/>
        </authorList>
    </citation>
    <scope>NUCLEOTIDE SEQUENCE</scope>
    <source>
        <strain evidence="10">JCM 1480</strain>
    </source>
</reference>
<protein>
    <submittedName>
        <fullName evidence="10 11">Endonuclease</fullName>
    </submittedName>
</protein>
<dbReference type="InterPro" id="IPR005135">
    <property type="entry name" value="Endo/exonuclease/phosphatase"/>
</dbReference>
<dbReference type="InterPro" id="IPR051547">
    <property type="entry name" value="TDP2-like"/>
</dbReference>
<reference evidence="11 13" key="3">
    <citation type="submission" date="2021-01" db="EMBL/GenBank/DDBJ databases">
        <title>Sequencing the genomes of 1000 actinobacteria strains.</title>
        <authorList>
            <person name="Klenk H.-P."/>
        </authorList>
    </citation>
    <scope>NUCLEOTIDE SEQUENCE [LARGE SCALE GENOMIC DNA]</scope>
    <source>
        <strain evidence="11 13">DSM 20542</strain>
    </source>
</reference>
<dbReference type="RefSeq" id="WP_049976525.1">
    <property type="nucleotide sequence ID" value="NZ_BMOI01000006.1"/>
</dbReference>
<keyword evidence="5" id="KW-0227">DNA damage</keyword>
<evidence type="ECO:0000256" key="6">
    <source>
        <dbReference type="ARBA" id="ARBA00022801"/>
    </source>
</evidence>
<evidence type="ECO:0000313" key="11">
    <source>
        <dbReference type="EMBL" id="MBM7803619.1"/>
    </source>
</evidence>
<dbReference type="AlphaFoldDB" id="A0A8H9G9L4"/>
<reference evidence="10" key="1">
    <citation type="journal article" date="2014" name="Int. J. Syst. Evol. Microbiol.">
        <title>Complete genome sequence of Corynebacterium casei LMG S-19264T (=DSM 44701T), isolated from a smear-ripened cheese.</title>
        <authorList>
            <consortium name="US DOE Joint Genome Institute (JGI-PGF)"/>
            <person name="Walter F."/>
            <person name="Albersmeier A."/>
            <person name="Kalinowski J."/>
            <person name="Ruckert C."/>
        </authorList>
    </citation>
    <scope>NUCLEOTIDE SEQUENCE</scope>
    <source>
        <strain evidence="10">JCM 1480</strain>
    </source>
</reference>
<dbReference type="GO" id="GO:0006281">
    <property type="term" value="P:DNA repair"/>
    <property type="evidence" value="ECO:0007669"/>
    <property type="project" value="UniProtKB-KW"/>
</dbReference>
<evidence type="ECO:0000256" key="2">
    <source>
        <dbReference type="ARBA" id="ARBA00001946"/>
    </source>
</evidence>
<evidence type="ECO:0000259" key="9">
    <source>
        <dbReference type="Pfam" id="PF03372"/>
    </source>
</evidence>
<dbReference type="Proteomes" id="UP000648535">
    <property type="component" value="Unassembled WGS sequence"/>
</dbReference>
<dbReference type="Pfam" id="PF03372">
    <property type="entry name" value="Exo_endo_phos"/>
    <property type="match status" value="1"/>
</dbReference>
<evidence type="ECO:0000256" key="3">
    <source>
        <dbReference type="ARBA" id="ARBA00022722"/>
    </source>
</evidence>
<evidence type="ECO:0000313" key="12">
    <source>
        <dbReference type="Proteomes" id="UP000648535"/>
    </source>
</evidence>